<reference evidence="3" key="2">
    <citation type="submission" date="2013-12" db="EMBL/GenBank/DDBJ databases">
        <title>Evolution of pathogenesis and genome organization in the Tremellales.</title>
        <authorList>
            <person name="Cuomo C."/>
            <person name="Litvintseva A."/>
            <person name="Heitman J."/>
            <person name="Chen Y."/>
            <person name="Sun S."/>
            <person name="Springer D."/>
            <person name="Dromer F."/>
            <person name="Young S."/>
            <person name="Zeng Q."/>
            <person name="Chapman S."/>
            <person name="Gujja S."/>
            <person name="Saif S."/>
            <person name="Birren B."/>
        </authorList>
    </citation>
    <scope>NUCLEOTIDE SEQUENCE [LARGE SCALE GENOMIC DNA]</scope>
    <source>
        <strain evidence="3">BCC8398</strain>
    </source>
</reference>
<dbReference type="OrthoDB" id="2563848at2759"/>
<organism evidence="2 3">
    <name type="scientific">Kwoniella heveanensis BCC8398</name>
    <dbReference type="NCBI Taxonomy" id="1296120"/>
    <lineage>
        <taxon>Eukaryota</taxon>
        <taxon>Fungi</taxon>
        <taxon>Dikarya</taxon>
        <taxon>Basidiomycota</taxon>
        <taxon>Agaricomycotina</taxon>
        <taxon>Tremellomycetes</taxon>
        <taxon>Tremellales</taxon>
        <taxon>Cryptococcaceae</taxon>
        <taxon>Kwoniella</taxon>
    </lineage>
</organism>
<keyword evidence="3" id="KW-1185">Reference proteome</keyword>
<evidence type="ECO:0000313" key="3">
    <source>
        <dbReference type="Proteomes" id="UP000092666"/>
    </source>
</evidence>
<evidence type="ECO:0000313" key="2">
    <source>
        <dbReference type="EMBL" id="OCF38026.1"/>
    </source>
</evidence>
<gene>
    <name evidence="2" type="ORF">I316_00250</name>
</gene>
<feature type="region of interest" description="Disordered" evidence="1">
    <location>
        <begin position="1"/>
        <end position="97"/>
    </location>
</feature>
<feature type="compositionally biased region" description="Basic and acidic residues" evidence="1">
    <location>
        <begin position="78"/>
        <end position="96"/>
    </location>
</feature>
<dbReference type="AlphaFoldDB" id="A0A1B9H436"/>
<feature type="compositionally biased region" description="Low complexity" evidence="1">
    <location>
        <begin position="45"/>
        <end position="54"/>
    </location>
</feature>
<name>A0A1B9H436_9TREE</name>
<protein>
    <submittedName>
        <fullName evidence="2">Uncharacterized protein</fullName>
    </submittedName>
</protein>
<dbReference type="EMBL" id="KI669492">
    <property type="protein sequence ID" value="OCF38026.1"/>
    <property type="molecule type" value="Genomic_DNA"/>
</dbReference>
<dbReference type="Gene3D" id="1.20.5.340">
    <property type="match status" value="1"/>
</dbReference>
<feature type="compositionally biased region" description="Low complexity" evidence="1">
    <location>
        <begin position="1"/>
        <end position="18"/>
    </location>
</feature>
<dbReference type="Proteomes" id="UP000092666">
    <property type="component" value="Unassembled WGS sequence"/>
</dbReference>
<sequence length="127" mass="13161">MNNNTSANTNSNGNVSSAPQLRTPLTPISPFALRDVSGPGAMSFGSAGQAQAQGDANFIKGASGQAVTGSGPNGVKQDGQKDEAVKELQEKVDKRRSQLPQLESQLAALEAQIKAAEERLARVQSGN</sequence>
<accession>A0A1B9H436</accession>
<proteinExistence type="predicted"/>
<reference evidence="2 3" key="1">
    <citation type="submission" date="2013-07" db="EMBL/GenBank/DDBJ databases">
        <title>The Genome Sequence of Cryptococcus heveanensis BCC8398.</title>
        <authorList>
            <consortium name="The Broad Institute Genome Sequencing Platform"/>
            <person name="Cuomo C."/>
            <person name="Litvintseva A."/>
            <person name="Chen Y."/>
            <person name="Heitman J."/>
            <person name="Sun S."/>
            <person name="Springer D."/>
            <person name="Dromer F."/>
            <person name="Young S.K."/>
            <person name="Zeng Q."/>
            <person name="Gargeya S."/>
            <person name="Fitzgerald M."/>
            <person name="Abouelleil A."/>
            <person name="Alvarado L."/>
            <person name="Berlin A.M."/>
            <person name="Chapman S.B."/>
            <person name="Dewar J."/>
            <person name="Goldberg J."/>
            <person name="Griggs A."/>
            <person name="Gujja S."/>
            <person name="Hansen M."/>
            <person name="Howarth C."/>
            <person name="Imamovic A."/>
            <person name="Larimer J."/>
            <person name="McCowan C."/>
            <person name="Murphy C."/>
            <person name="Pearson M."/>
            <person name="Priest M."/>
            <person name="Roberts A."/>
            <person name="Saif S."/>
            <person name="Shea T."/>
            <person name="Sykes S."/>
            <person name="Wortman J."/>
            <person name="Nusbaum C."/>
            <person name="Birren B."/>
        </authorList>
    </citation>
    <scope>NUCLEOTIDE SEQUENCE [LARGE SCALE GENOMIC DNA]</scope>
    <source>
        <strain evidence="2 3">BCC8398</strain>
    </source>
</reference>
<evidence type="ECO:0000256" key="1">
    <source>
        <dbReference type="SAM" id="MobiDB-lite"/>
    </source>
</evidence>